<sequence>MTNFSSTSKIIHNLSYLLKKKILFSGNFQDDLPVKLESIFSITHTIKYSKWEKLRSITKKKIFFGVFLPEHFSKICNTIVYFWPKNKQEAIFQIKYLLSIFSISTEVFIVGKNKSGVRSAKGILEEWINLEKIQGKNRCTLFYGKIKKKYLFVLNNFKKSYFWNEIYISCFPGVFGYSGVDSGTLLLLSTLDKKIHGDVLDIGCGSGILSIQILKLLNKNNININLVDECALSLYSSKLNIKNNNLKASVFSSNIFSRINKKFNLIISNPPIHNDLKLDFFVLKNIIKQSKNFLKKNGELRIVTNSSCFFESYFKKYFKKFFMLKKNKNYKIYQGLN</sequence>
<proteinExistence type="predicted"/>
<evidence type="ECO:0000256" key="2">
    <source>
        <dbReference type="ARBA" id="ARBA00022552"/>
    </source>
</evidence>
<dbReference type="EC" id="2.1.1.172" evidence="8"/>
<dbReference type="Pfam" id="PF08468">
    <property type="entry name" value="MTS_N"/>
    <property type="match status" value="1"/>
</dbReference>
<evidence type="ECO:0000259" key="6">
    <source>
        <dbReference type="Pfam" id="PF05175"/>
    </source>
</evidence>
<evidence type="ECO:0000256" key="1">
    <source>
        <dbReference type="ARBA" id="ARBA00022490"/>
    </source>
</evidence>
<dbReference type="PANTHER" id="PTHR47816">
    <property type="entry name" value="RIBOSOMAL RNA SMALL SUBUNIT METHYLTRANSFERASE C"/>
    <property type="match status" value="1"/>
</dbReference>
<keyword evidence="4 8" id="KW-0808">Transferase</keyword>
<keyword evidence="3 8" id="KW-0489">Methyltransferase</keyword>
<evidence type="ECO:0000256" key="3">
    <source>
        <dbReference type="ARBA" id="ARBA00022603"/>
    </source>
</evidence>
<dbReference type="Gene3D" id="3.40.50.150">
    <property type="entry name" value="Vaccinia Virus protein VP39"/>
    <property type="match status" value="2"/>
</dbReference>
<evidence type="ECO:0000313" key="8">
    <source>
        <dbReference type="EMBL" id="CAL4043150.1"/>
    </source>
</evidence>
<keyword evidence="5" id="KW-0949">S-adenosyl-L-methionine</keyword>
<dbReference type="Pfam" id="PF05175">
    <property type="entry name" value="MTS"/>
    <property type="match status" value="1"/>
</dbReference>
<keyword evidence="2" id="KW-0698">rRNA processing</keyword>
<dbReference type="GO" id="GO:0052914">
    <property type="term" value="F:16S rRNA (guanine(1207)-N(2))-methyltransferase activity"/>
    <property type="evidence" value="ECO:0007669"/>
    <property type="project" value="UniProtKB-EC"/>
</dbReference>
<evidence type="ECO:0000256" key="4">
    <source>
        <dbReference type="ARBA" id="ARBA00022679"/>
    </source>
</evidence>
<evidence type="ECO:0000259" key="7">
    <source>
        <dbReference type="Pfam" id="PF08468"/>
    </source>
</evidence>
<evidence type="ECO:0000256" key="5">
    <source>
        <dbReference type="ARBA" id="ARBA00022691"/>
    </source>
</evidence>
<reference evidence="8" key="1">
    <citation type="submission" date="2024-06" db="EMBL/GenBank/DDBJ databases">
        <authorList>
            <person name="Manzano-Marin A."/>
            <person name="Manzano-Marin A."/>
            <person name="Alejandro Manzano Marin A."/>
        </authorList>
    </citation>
    <scope>NUCLEOTIDE SEQUENCE</scope>
    <source>
        <strain evidence="8">Ancorni-2928</strain>
    </source>
</reference>
<dbReference type="NCBIfam" id="NF007023">
    <property type="entry name" value="PRK09489.1"/>
    <property type="match status" value="1"/>
</dbReference>
<dbReference type="InterPro" id="IPR046977">
    <property type="entry name" value="RsmC/RlmG"/>
</dbReference>
<dbReference type="SUPFAM" id="SSF53335">
    <property type="entry name" value="S-adenosyl-L-methionine-dependent methyltransferases"/>
    <property type="match status" value="1"/>
</dbReference>
<dbReference type="InterPro" id="IPR029063">
    <property type="entry name" value="SAM-dependent_MTases_sf"/>
</dbReference>
<feature type="domain" description="Methyltransferase small" evidence="6">
    <location>
        <begin position="169"/>
        <end position="334"/>
    </location>
</feature>
<gene>
    <name evidence="8" type="primary">rsmC</name>
    <name evidence="8" type="ORF">BUANCORI2928_260</name>
</gene>
<dbReference type="InterPro" id="IPR007848">
    <property type="entry name" value="Small_mtfrase_dom"/>
</dbReference>
<name>A0AAT9IGN3_9GAMM</name>
<accession>A0AAT9IGN3</accession>
<keyword evidence="1" id="KW-0963">Cytoplasm</keyword>
<dbReference type="InterPro" id="IPR013675">
    <property type="entry name" value="Mtase_sm_N"/>
</dbReference>
<dbReference type="AlphaFoldDB" id="A0AAT9IGN3"/>
<protein>
    <submittedName>
        <fullName evidence="8">Ribosomal RNA small subunit methyltransferase C</fullName>
        <ecNumber evidence="8">2.1.1.172</ecNumber>
    </submittedName>
</protein>
<dbReference type="PANTHER" id="PTHR47816:SF4">
    <property type="entry name" value="RIBOSOMAL RNA SMALL SUBUNIT METHYLTRANSFERASE C"/>
    <property type="match status" value="1"/>
</dbReference>
<feature type="domain" description="Methyltransferase small N-terminal" evidence="7">
    <location>
        <begin position="11"/>
        <end position="161"/>
    </location>
</feature>
<dbReference type="EMBL" id="OZ060371">
    <property type="protein sequence ID" value="CAL4043150.1"/>
    <property type="molecule type" value="Genomic_DNA"/>
</dbReference>
<organism evidence="8">
    <name type="scientific">Buchnera aphidicola</name>
    <name type="common">Anoecia corni</name>
    <dbReference type="NCBI Taxonomy" id="2994477"/>
    <lineage>
        <taxon>Bacteria</taxon>
        <taxon>Pseudomonadati</taxon>
        <taxon>Pseudomonadota</taxon>
        <taxon>Gammaproteobacteria</taxon>
        <taxon>Enterobacterales</taxon>
        <taxon>Erwiniaceae</taxon>
        <taxon>Buchnera</taxon>
    </lineage>
</organism>